<protein>
    <submittedName>
        <fullName evidence="1">dCTP deaminase</fullName>
    </submittedName>
</protein>
<organism evidence="1 2">
    <name type="scientific">Candidatus Abyssobacteria bacterium SURF_17</name>
    <dbReference type="NCBI Taxonomy" id="2093361"/>
    <lineage>
        <taxon>Bacteria</taxon>
        <taxon>Pseudomonadati</taxon>
        <taxon>Candidatus Hydrogenedentota</taxon>
        <taxon>Candidatus Abyssobacteria</taxon>
    </lineage>
</organism>
<dbReference type="GO" id="GO:0008829">
    <property type="term" value="F:dCTP deaminase activity"/>
    <property type="evidence" value="ECO:0007669"/>
    <property type="project" value="InterPro"/>
</dbReference>
<dbReference type="Gene3D" id="2.70.40.10">
    <property type="match status" value="1"/>
</dbReference>
<dbReference type="GO" id="GO:0006229">
    <property type="term" value="P:dUTP biosynthetic process"/>
    <property type="evidence" value="ECO:0007669"/>
    <property type="project" value="InterPro"/>
</dbReference>
<comment type="caution">
    <text evidence="1">The sequence shown here is derived from an EMBL/GenBank/DDBJ whole genome shotgun (WGS) entry which is preliminary data.</text>
</comment>
<dbReference type="AlphaFoldDB" id="A0A419EZQ3"/>
<dbReference type="SUPFAM" id="SSF51283">
    <property type="entry name" value="dUTPase-like"/>
    <property type="match status" value="1"/>
</dbReference>
<accession>A0A419EZQ3</accession>
<dbReference type="Proteomes" id="UP000285961">
    <property type="component" value="Unassembled WGS sequence"/>
</dbReference>
<sequence length="151" mass="16876">MVILEGARVAKLLSNLVYEKKQVHERSVDLTVKSLARLATTGSIDFGGSEYATGEKVPLIPGKMTADDKYGWWLLAAGEFIAEYNERLSLPPEHLAIIQPHERLLEIGVTHGTRVLTEPDEKLVSLIHVCQADVRIKENARISKLIVLRHE</sequence>
<dbReference type="InterPro" id="IPR036157">
    <property type="entry name" value="dUTPase-like_sf"/>
</dbReference>
<proteinExistence type="predicted"/>
<dbReference type="InterPro" id="IPR011962">
    <property type="entry name" value="dCTP_deaminase"/>
</dbReference>
<name>A0A419EZQ3_9BACT</name>
<gene>
    <name evidence="1" type="ORF">C4532_08600</name>
</gene>
<reference evidence="1 2" key="1">
    <citation type="journal article" date="2017" name="ISME J.">
        <title>Energy and carbon metabolisms in a deep terrestrial subsurface fluid microbial community.</title>
        <authorList>
            <person name="Momper L."/>
            <person name="Jungbluth S.P."/>
            <person name="Lee M.D."/>
            <person name="Amend J.P."/>
        </authorList>
    </citation>
    <scope>NUCLEOTIDE SEQUENCE [LARGE SCALE GENOMIC DNA]</scope>
    <source>
        <strain evidence="1">SURF_17</strain>
    </source>
</reference>
<evidence type="ECO:0000313" key="2">
    <source>
        <dbReference type="Proteomes" id="UP000285961"/>
    </source>
</evidence>
<dbReference type="EMBL" id="QZKI01000065">
    <property type="protein sequence ID" value="RJP70734.1"/>
    <property type="molecule type" value="Genomic_DNA"/>
</dbReference>
<evidence type="ECO:0000313" key="1">
    <source>
        <dbReference type="EMBL" id="RJP70734.1"/>
    </source>
</evidence>
<dbReference type="Pfam" id="PF22769">
    <property type="entry name" value="DCD"/>
    <property type="match status" value="1"/>
</dbReference>